<keyword evidence="2" id="KW-0820">tRNA-binding</keyword>
<comment type="function">
    <text evidence="2">Catalyzes the formation of N(4)-acetylcytidine (ac(4)C) at the wobble position of elongator tRNA(Met), using acetate and ATP as substrates. First activates an acetate ion to form acetyladenylate (Ac-AMP) and then transfers the acetyl group to tRNA to form ac(4)C34.</text>
</comment>
<dbReference type="AlphaFoldDB" id="A0A9D2I6I9"/>
<dbReference type="HAMAP" id="MF_01539">
    <property type="entry name" value="TmcAL"/>
    <property type="match status" value="1"/>
</dbReference>
<dbReference type="Gene3D" id="3.40.50.620">
    <property type="entry name" value="HUPs"/>
    <property type="match status" value="1"/>
</dbReference>
<dbReference type="Pfam" id="PF05636">
    <property type="entry name" value="HIGH_NTase1"/>
    <property type="match status" value="1"/>
</dbReference>
<reference evidence="3" key="2">
    <citation type="submission" date="2021-04" db="EMBL/GenBank/DDBJ databases">
        <authorList>
            <person name="Gilroy R."/>
        </authorList>
    </citation>
    <scope>NUCLEOTIDE SEQUENCE</scope>
    <source>
        <strain evidence="3">CHK179-7159</strain>
    </source>
</reference>
<dbReference type="EMBL" id="DWYY01000121">
    <property type="protein sequence ID" value="HJA93656.1"/>
    <property type="molecule type" value="Genomic_DNA"/>
</dbReference>
<accession>A0A9D2I6I9</accession>
<name>A0A9D2I6I9_9FIRM</name>
<feature type="binding site" evidence="2">
    <location>
        <position position="164"/>
    </location>
    <ligand>
        <name>ATP</name>
        <dbReference type="ChEBI" id="CHEBI:30616"/>
    </ligand>
</feature>
<dbReference type="PANTHER" id="PTHR37825:SF1">
    <property type="entry name" value="TRNA(MET) CYTIDINE ACETATE LIGASE"/>
    <property type="match status" value="1"/>
</dbReference>
<comment type="catalytic activity">
    <reaction evidence="2">
        <text>cytidine(34) in elongator tRNA(Met) + acetate + ATP = N(4)-acetylcytidine(34) in elongator tRNA(Met) + AMP + diphosphate</text>
        <dbReference type="Rhea" id="RHEA:58144"/>
        <dbReference type="Rhea" id="RHEA-COMP:10693"/>
        <dbReference type="Rhea" id="RHEA-COMP:10694"/>
        <dbReference type="ChEBI" id="CHEBI:30089"/>
        <dbReference type="ChEBI" id="CHEBI:30616"/>
        <dbReference type="ChEBI" id="CHEBI:33019"/>
        <dbReference type="ChEBI" id="CHEBI:74900"/>
        <dbReference type="ChEBI" id="CHEBI:82748"/>
        <dbReference type="ChEBI" id="CHEBI:456215"/>
    </reaction>
</comment>
<comment type="caution">
    <text evidence="3">The sequence shown here is derived from an EMBL/GenBank/DDBJ whole genome shotgun (WGS) entry which is preliminary data.</text>
</comment>
<organism evidence="3 4">
    <name type="scientific">Candidatus Eisenbergiella merdipullorum</name>
    <dbReference type="NCBI Taxonomy" id="2838553"/>
    <lineage>
        <taxon>Bacteria</taxon>
        <taxon>Bacillati</taxon>
        <taxon>Bacillota</taxon>
        <taxon>Clostridia</taxon>
        <taxon>Lachnospirales</taxon>
        <taxon>Lachnospiraceae</taxon>
        <taxon>Eisenbergiella</taxon>
    </lineage>
</organism>
<dbReference type="InterPro" id="IPR014729">
    <property type="entry name" value="Rossmann-like_a/b/a_fold"/>
</dbReference>
<dbReference type="Proteomes" id="UP000886858">
    <property type="component" value="Unassembled WGS sequence"/>
</dbReference>
<evidence type="ECO:0000256" key="1">
    <source>
        <dbReference type="ARBA" id="ARBA00022694"/>
    </source>
</evidence>
<evidence type="ECO:0000313" key="4">
    <source>
        <dbReference type="Proteomes" id="UP000886858"/>
    </source>
</evidence>
<dbReference type="GO" id="GO:0005524">
    <property type="term" value="F:ATP binding"/>
    <property type="evidence" value="ECO:0007669"/>
    <property type="project" value="UniProtKB-KW"/>
</dbReference>
<keyword evidence="2" id="KW-0436">Ligase</keyword>
<dbReference type="SUPFAM" id="SSF52374">
    <property type="entry name" value="Nucleotidylyl transferase"/>
    <property type="match status" value="1"/>
</dbReference>
<feature type="binding site" evidence="2">
    <location>
        <position position="189"/>
    </location>
    <ligand>
        <name>ATP</name>
        <dbReference type="ChEBI" id="CHEBI:30616"/>
    </ligand>
</feature>
<keyword evidence="2" id="KW-0067">ATP-binding</keyword>
<keyword evidence="2" id="KW-0547">Nucleotide-binding</keyword>
<feature type="binding site" evidence="2">
    <location>
        <begin position="7"/>
        <end position="20"/>
    </location>
    <ligand>
        <name>ATP</name>
        <dbReference type="ChEBI" id="CHEBI:30616"/>
    </ligand>
</feature>
<keyword evidence="2" id="KW-0694">RNA-binding</keyword>
<gene>
    <name evidence="2" type="primary">tmcAL</name>
    <name evidence="3" type="ORF">H9717_11195</name>
</gene>
<keyword evidence="1 2" id="KW-0819">tRNA processing</keyword>
<proteinExistence type="inferred from homology"/>
<dbReference type="PANTHER" id="PTHR37825">
    <property type="entry name" value="TRNA(MET) CYTIDINE ACETATE LIGASE"/>
    <property type="match status" value="1"/>
</dbReference>
<dbReference type="GO" id="GO:0000049">
    <property type="term" value="F:tRNA binding"/>
    <property type="evidence" value="ECO:0007669"/>
    <property type="project" value="UniProtKB-KW"/>
</dbReference>
<comment type="similarity">
    <text evidence="2">Belongs to the TmcAL family.</text>
</comment>
<comment type="subcellular location">
    <subcellularLocation>
        <location evidence="2">Cytoplasm</location>
    </subcellularLocation>
</comment>
<evidence type="ECO:0000256" key="2">
    <source>
        <dbReference type="HAMAP-Rule" id="MF_01539"/>
    </source>
</evidence>
<evidence type="ECO:0000313" key="3">
    <source>
        <dbReference type="EMBL" id="HJA93656.1"/>
    </source>
</evidence>
<dbReference type="GO" id="GO:0005737">
    <property type="term" value="C:cytoplasm"/>
    <property type="evidence" value="ECO:0007669"/>
    <property type="project" value="UniProtKB-SubCell"/>
</dbReference>
<feature type="binding site" evidence="2">
    <location>
        <position position="102"/>
    </location>
    <ligand>
        <name>ATP</name>
        <dbReference type="ChEBI" id="CHEBI:30616"/>
    </ligand>
</feature>
<protein>
    <recommendedName>
        <fullName evidence="2">tRNA(Met) cytidine acetate ligase</fullName>
        <ecNumber evidence="2">6.3.4.-</ecNumber>
    </recommendedName>
</protein>
<dbReference type="EC" id="6.3.4.-" evidence="2"/>
<dbReference type="InterPro" id="IPR008513">
    <property type="entry name" value="tRNA(Met)_cyd_acetate_ligase"/>
</dbReference>
<sequence>MTVTGIIAEYNPLHRGHEYQLIQARRLTGADYIVVVMSGCFTQRGTPAVLDKYDRARMALSCGADLVLELPVRFACASAEYFASGAVSVLDRLGCVDHLCFGSECGDTQALCLAADHLSQAEKTPEFQRRLREAQKSGLSFPAARSLAFSALSGTDPSLLSLPNNILGIEYCRALAAQKSAIRPFAIQRKGGYHDTALKETADNAVPASFSSASAIRKALQRADTAAVRPLQDCNTHMPEPAESLFGSLPSISRHLLFERKDGRGIITEEDLAPLLRYRLLQLLEQKEKQTSSSLTVFADITPFLADKIEKKLYAFTGWDDFCLRLRSRDLPYARASRSLCHILLDIRQEMLDQSKSEGFPVYLRMLGFSERALPLLSAIKKRAASPLLSRLSAAGKQLPENLLPLLQEEIRASHIYQTAVSSKYGKPFLNEYQRQIITPRLQEPTD</sequence>
<comment type="caution">
    <text evidence="2">Lacks conserved residue(s) required for the propagation of feature annotation.</text>
</comment>
<dbReference type="GO" id="GO:0016879">
    <property type="term" value="F:ligase activity, forming carbon-nitrogen bonds"/>
    <property type="evidence" value="ECO:0007669"/>
    <property type="project" value="UniProtKB-UniRule"/>
</dbReference>
<reference evidence="3" key="1">
    <citation type="journal article" date="2021" name="PeerJ">
        <title>Extensive microbial diversity within the chicken gut microbiome revealed by metagenomics and culture.</title>
        <authorList>
            <person name="Gilroy R."/>
            <person name="Ravi A."/>
            <person name="Getino M."/>
            <person name="Pursley I."/>
            <person name="Horton D.L."/>
            <person name="Alikhan N.F."/>
            <person name="Baker D."/>
            <person name="Gharbi K."/>
            <person name="Hall N."/>
            <person name="Watson M."/>
            <person name="Adriaenssens E.M."/>
            <person name="Foster-Nyarko E."/>
            <person name="Jarju S."/>
            <person name="Secka A."/>
            <person name="Antonio M."/>
            <person name="Oren A."/>
            <person name="Chaudhuri R.R."/>
            <person name="La Ragione R."/>
            <person name="Hildebrand F."/>
            <person name="Pallen M.J."/>
        </authorList>
    </citation>
    <scope>NUCLEOTIDE SEQUENCE</scope>
    <source>
        <strain evidence="3">CHK179-7159</strain>
    </source>
</reference>
<dbReference type="GO" id="GO:0006400">
    <property type="term" value="P:tRNA modification"/>
    <property type="evidence" value="ECO:0007669"/>
    <property type="project" value="UniProtKB-UniRule"/>
</dbReference>
<keyword evidence="2" id="KW-0963">Cytoplasm</keyword>